<reference evidence="5" key="1">
    <citation type="submission" date="2014-11" db="EMBL/GenBank/DDBJ databases">
        <authorList>
            <person name="Otto D Thomas"/>
            <person name="Naeem Raeece"/>
        </authorList>
    </citation>
    <scope>NUCLEOTIDE SEQUENCE</scope>
</reference>
<feature type="compositionally biased region" description="Gly residues" evidence="2">
    <location>
        <begin position="246"/>
        <end position="260"/>
    </location>
</feature>
<feature type="compositionally biased region" description="Gly residues" evidence="2">
    <location>
        <begin position="136"/>
        <end position="146"/>
    </location>
</feature>
<sequence>MRGRLLGAFTYLLLALSGSTVGGEGTFPPLRTHYDVLRVPRTAGLDEIKSAHKLLSLEYHPLKKGRDREESEKAMKRINRAYQILSNERLKSQYDALLHLVDADHDPESPKSAPALALPQFDGMGDPNSQVPSKQGGRGGSGGGLMGLGGSLAEPLMDFALGISDLFGPVLSPRDLLQGGPGASSRAARRRRSRRDNRRKQRGDTGMSDRGGLDAASPSSASSADSLAEFLFGDQLGELTRDSSDSGGGQGGRGVPGSPGGVFRSFGRSTMTSVRQENGHKIAETREQRSDGSSVTRIERTAPDGSRTLLIRERKTRDGPEKVTERRFDKAGRLLHSSEGTVVALDSETETRDSHNGQGGEM</sequence>
<dbReference type="VEuPathDB" id="CryptoDB:Cvel_5847"/>
<dbReference type="GO" id="GO:0051082">
    <property type="term" value="F:unfolded protein binding"/>
    <property type="evidence" value="ECO:0007669"/>
    <property type="project" value="TreeGrafter"/>
</dbReference>
<feature type="signal peptide" evidence="3">
    <location>
        <begin position="1"/>
        <end position="23"/>
    </location>
</feature>
<name>A0A0G4H8A1_9ALVE</name>
<dbReference type="CDD" id="cd06257">
    <property type="entry name" value="DnaJ"/>
    <property type="match status" value="1"/>
</dbReference>
<feature type="chain" id="PRO_5005191697" description="J domain-containing protein" evidence="3">
    <location>
        <begin position="24"/>
        <end position="362"/>
    </location>
</feature>
<dbReference type="SMART" id="SM00271">
    <property type="entry name" value="DnaJ"/>
    <property type="match status" value="1"/>
</dbReference>
<protein>
    <recommendedName>
        <fullName evidence="4">J domain-containing protein</fullName>
    </recommendedName>
</protein>
<feature type="compositionally biased region" description="Basic and acidic residues" evidence="2">
    <location>
        <begin position="310"/>
        <end position="332"/>
    </location>
</feature>
<evidence type="ECO:0000313" key="5">
    <source>
        <dbReference type="EMBL" id="CEM39970.1"/>
    </source>
</evidence>
<evidence type="ECO:0000256" key="3">
    <source>
        <dbReference type="SAM" id="SignalP"/>
    </source>
</evidence>
<dbReference type="EMBL" id="CDMZ01001972">
    <property type="protein sequence ID" value="CEM39970.1"/>
    <property type="molecule type" value="Genomic_DNA"/>
</dbReference>
<feature type="compositionally biased region" description="Basic residues" evidence="2">
    <location>
        <begin position="187"/>
        <end position="201"/>
    </location>
</feature>
<gene>
    <name evidence="5" type="ORF">Cvel_5847</name>
</gene>
<dbReference type="AlphaFoldDB" id="A0A0G4H8A1"/>
<feature type="domain" description="J" evidence="4">
    <location>
        <begin position="32"/>
        <end position="98"/>
    </location>
</feature>
<dbReference type="InterPro" id="IPR001623">
    <property type="entry name" value="DnaJ_domain"/>
</dbReference>
<feature type="compositionally biased region" description="Low complexity" evidence="2">
    <location>
        <begin position="213"/>
        <end position="225"/>
    </location>
</feature>
<dbReference type="GO" id="GO:0005737">
    <property type="term" value="C:cytoplasm"/>
    <property type="evidence" value="ECO:0007669"/>
    <property type="project" value="TreeGrafter"/>
</dbReference>
<dbReference type="InterPro" id="IPR036869">
    <property type="entry name" value="J_dom_sf"/>
</dbReference>
<evidence type="ECO:0000259" key="4">
    <source>
        <dbReference type="PROSITE" id="PS50076"/>
    </source>
</evidence>
<evidence type="ECO:0000256" key="1">
    <source>
        <dbReference type="ARBA" id="ARBA00023186"/>
    </source>
</evidence>
<feature type="region of interest" description="Disordered" evidence="2">
    <location>
        <begin position="175"/>
        <end position="225"/>
    </location>
</feature>
<dbReference type="GO" id="GO:0042026">
    <property type="term" value="P:protein refolding"/>
    <property type="evidence" value="ECO:0007669"/>
    <property type="project" value="TreeGrafter"/>
</dbReference>
<dbReference type="PANTHER" id="PTHR43096:SF52">
    <property type="entry name" value="DNAJ HOMOLOG 1, MITOCHONDRIAL-RELATED"/>
    <property type="match status" value="1"/>
</dbReference>
<keyword evidence="1" id="KW-0143">Chaperone</keyword>
<feature type="compositionally biased region" description="Basic and acidic residues" evidence="2">
    <location>
        <begin position="277"/>
        <end position="290"/>
    </location>
</feature>
<accession>A0A0G4H8A1</accession>
<keyword evidence="3" id="KW-0732">Signal</keyword>
<dbReference type="SUPFAM" id="SSF46565">
    <property type="entry name" value="Chaperone J-domain"/>
    <property type="match status" value="1"/>
</dbReference>
<organism evidence="5">
    <name type="scientific">Chromera velia CCMP2878</name>
    <dbReference type="NCBI Taxonomy" id="1169474"/>
    <lineage>
        <taxon>Eukaryota</taxon>
        <taxon>Sar</taxon>
        <taxon>Alveolata</taxon>
        <taxon>Colpodellida</taxon>
        <taxon>Chromeraceae</taxon>
        <taxon>Chromera</taxon>
    </lineage>
</organism>
<dbReference type="PROSITE" id="PS50076">
    <property type="entry name" value="DNAJ_2"/>
    <property type="match status" value="1"/>
</dbReference>
<dbReference type="Gene3D" id="1.10.287.110">
    <property type="entry name" value="DnaJ domain"/>
    <property type="match status" value="1"/>
</dbReference>
<dbReference type="PRINTS" id="PR00625">
    <property type="entry name" value="JDOMAIN"/>
</dbReference>
<feature type="compositionally biased region" description="Polar residues" evidence="2">
    <location>
        <begin position="267"/>
        <end position="276"/>
    </location>
</feature>
<feature type="region of interest" description="Disordered" evidence="2">
    <location>
        <begin position="238"/>
        <end position="362"/>
    </location>
</feature>
<feature type="region of interest" description="Disordered" evidence="2">
    <location>
        <begin position="105"/>
        <end position="146"/>
    </location>
</feature>
<dbReference type="Pfam" id="PF00226">
    <property type="entry name" value="DnaJ"/>
    <property type="match status" value="1"/>
</dbReference>
<evidence type="ECO:0000256" key="2">
    <source>
        <dbReference type="SAM" id="MobiDB-lite"/>
    </source>
</evidence>
<proteinExistence type="predicted"/>
<dbReference type="PANTHER" id="PTHR43096">
    <property type="entry name" value="DNAJ HOMOLOG 1, MITOCHONDRIAL-RELATED"/>
    <property type="match status" value="1"/>
</dbReference>